<protein>
    <recommendedName>
        <fullName evidence="1">Phage neck terminator protein gp12-like domain-containing protein</fullName>
    </recommendedName>
</protein>
<organism evidence="2 3">
    <name type="scientific">Lactobacillus helveticus</name>
    <name type="common">Lactobacillus suntoryeus</name>
    <dbReference type="NCBI Taxonomy" id="1587"/>
    <lineage>
        <taxon>Bacteria</taxon>
        <taxon>Bacillati</taxon>
        <taxon>Bacillota</taxon>
        <taxon>Bacilli</taxon>
        <taxon>Lactobacillales</taxon>
        <taxon>Lactobacillaceae</taxon>
        <taxon>Lactobacillus</taxon>
    </lineage>
</organism>
<reference evidence="2 3" key="1">
    <citation type="submission" date="2016-10" db="EMBL/GenBank/DDBJ databases">
        <title>Complete genomic sequencing of Lactobacillus helveticus LH99 and comparative genome analysis.</title>
        <authorList>
            <person name="Li N."/>
            <person name="You C."/>
            <person name="Liu Z."/>
        </authorList>
    </citation>
    <scope>NUCLEOTIDE SEQUENCE [LARGE SCALE GENOMIC DNA]</scope>
    <source>
        <strain evidence="2 3">LH99</strain>
    </source>
</reference>
<evidence type="ECO:0000259" key="1">
    <source>
        <dbReference type="Pfam" id="PF23961"/>
    </source>
</evidence>
<dbReference type="Proteomes" id="UP000267794">
    <property type="component" value="Chromosome"/>
</dbReference>
<dbReference type="EMBL" id="CP017982">
    <property type="protein sequence ID" value="AYE61438.1"/>
    <property type="molecule type" value="Genomic_DNA"/>
</dbReference>
<dbReference type="Pfam" id="PF23961">
    <property type="entry name" value="Phage_tail_terminator_9"/>
    <property type="match status" value="1"/>
</dbReference>
<proteinExistence type="predicted"/>
<feature type="domain" description="Phage neck terminator protein gp12-like" evidence="1">
    <location>
        <begin position="31"/>
        <end position="167"/>
    </location>
</feature>
<sequence length="187" mass="21685">MALKNRYRPELKDSYLVVFVLAKVVDHLFNCKLVPFNNPGNAPDYPYVTYHPIIPLDYTTADHRTDQYYEQLQIDCHATDPNMAQQMATDLLNGLVQDTNYERWFDQVNVVPAALPNKETKIQDHTTFPGVNYDNSYGFYFNFLISQAGTVYQADKLKFEIEDYTIDSIRANSKVDEDHIDAKKEEN</sequence>
<evidence type="ECO:0000313" key="2">
    <source>
        <dbReference type="EMBL" id="AYE61438.1"/>
    </source>
</evidence>
<gene>
    <name evidence="2" type="ORF">BC335_0950</name>
</gene>
<dbReference type="AlphaFoldDB" id="A0A386RDX3"/>
<name>A0A386RDX3_LACHE</name>
<dbReference type="RefSeq" id="WP_120357353.1">
    <property type="nucleotide sequence ID" value="NZ_CP017982.1"/>
</dbReference>
<dbReference type="NCBIfam" id="NF047498">
    <property type="entry name" value="LIC_12616_fam"/>
    <property type="match status" value="1"/>
</dbReference>
<accession>A0A386RDX3</accession>
<dbReference type="InterPro" id="IPR057087">
    <property type="entry name" value="Gp12-like"/>
</dbReference>
<evidence type="ECO:0000313" key="3">
    <source>
        <dbReference type="Proteomes" id="UP000267794"/>
    </source>
</evidence>